<sequence length="559" mass="59810">MSTRIAKDASPVASAAAEQARRAAEEAARRAAEEAMRRMQEELTRLGAQATSLMARKPDAFKSLQPATKKPDLATDGTTAAPGSTLLTENARDGKVNCLDAVADFLRLAPPHIRARSEVLFLKDSRPGAEGATGHVVIRQGNNIYDPTTRQWTESQAYLKQHPEYSVAGNVSGSSVHSILSAPPGPERQAALQKANLPPGLANMVVADSGSNLPVPPWLAQNGMPPWMAGAWHHLDATARTSVLNGIQKGWARHVEEMAPAWIKDPSIAPPPLTEDWAQLTPEQQRAKAGETWNAIVAEEMPLYFGALPENGVRVESPLIATTRGFPWGGGGDVGEWKANHDAGQDPIAQYLDVGSILKGEGHDYTHGNLCGELSAMSVMGLGIADGLTRFAGLGAEYQAILANGERLTNATNLETFLVSQGWNIVGQQPGFENNPAMKDLDGNFSATNTYKNNHAANPSAEAVQRILDNGGSLLVLVNIDGADNGMLEPVGTSTQDITHWASVVDVTENAQGQTYVRVYNPYQNREEVYSWADFKAAWNSPAESGFTYVAAMPPGTAP</sequence>
<dbReference type="EMBL" id="CP071091">
    <property type="protein sequence ID" value="QSQ15110.1"/>
    <property type="molecule type" value="Genomic_DNA"/>
</dbReference>
<gene>
    <name evidence="2" type="ORF">JY572_03210</name>
</gene>
<proteinExistence type="predicted"/>
<name>A0ABX7N8L5_9BACT</name>
<dbReference type="Proteomes" id="UP000663090">
    <property type="component" value="Chromosome"/>
</dbReference>
<keyword evidence="3" id="KW-1185">Reference proteome</keyword>
<reference evidence="2 3" key="1">
    <citation type="submission" date="2021-02" db="EMBL/GenBank/DDBJ databases">
        <title>De Novo genome assembly of isolated myxobacteria.</title>
        <authorList>
            <person name="Stevens D.C."/>
        </authorList>
    </citation>
    <scope>NUCLEOTIDE SEQUENCE [LARGE SCALE GENOMIC DNA]</scope>
    <source>
        <strain evidence="2 3">SCHIC003</strain>
    </source>
</reference>
<feature type="compositionally biased region" description="Basic and acidic residues" evidence="1">
    <location>
        <begin position="19"/>
        <end position="39"/>
    </location>
</feature>
<accession>A0ABX7N8L5</accession>
<evidence type="ECO:0000313" key="2">
    <source>
        <dbReference type="EMBL" id="QSQ15110.1"/>
    </source>
</evidence>
<protein>
    <recommendedName>
        <fullName evidence="4">Calpain catalytic domain-containing protein</fullName>
    </recommendedName>
</protein>
<dbReference type="RefSeq" id="WP_206716850.1">
    <property type="nucleotide sequence ID" value="NZ_CP071091.1"/>
</dbReference>
<evidence type="ECO:0000313" key="3">
    <source>
        <dbReference type="Proteomes" id="UP000663090"/>
    </source>
</evidence>
<organism evidence="2 3">
    <name type="scientific">Myxococcus landrumensis</name>
    <dbReference type="NCBI Taxonomy" id="2813577"/>
    <lineage>
        <taxon>Bacteria</taxon>
        <taxon>Pseudomonadati</taxon>
        <taxon>Myxococcota</taxon>
        <taxon>Myxococcia</taxon>
        <taxon>Myxococcales</taxon>
        <taxon>Cystobacterineae</taxon>
        <taxon>Myxococcaceae</taxon>
        <taxon>Myxococcus</taxon>
    </lineage>
</organism>
<evidence type="ECO:0000256" key="1">
    <source>
        <dbReference type="SAM" id="MobiDB-lite"/>
    </source>
</evidence>
<feature type="region of interest" description="Disordered" evidence="1">
    <location>
        <begin position="1"/>
        <end position="39"/>
    </location>
</feature>
<feature type="region of interest" description="Disordered" evidence="1">
    <location>
        <begin position="57"/>
        <end position="85"/>
    </location>
</feature>
<feature type="compositionally biased region" description="Polar residues" evidence="1">
    <location>
        <begin position="76"/>
        <end position="85"/>
    </location>
</feature>
<evidence type="ECO:0008006" key="4">
    <source>
        <dbReference type="Google" id="ProtNLM"/>
    </source>
</evidence>